<dbReference type="InterPro" id="IPR037171">
    <property type="entry name" value="NagB/RpiA_transferase-like"/>
</dbReference>
<dbReference type="Gene3D" id="3.40.50.1360">
    <property type="match status" value="1"/>
</dbReference>
<dbReference type="GO" id="GO:0003700">
    <property type="term" value="F:DNA-binding transcription factor activity"/>
    <property type="evidence" value="ECO:0007669"/>
    <property type="project" value="InterPro"/>
</dbReference>
<evidence type="ECO:0000313" key="5">
    <source>
        <dbReference type="EMBL" id="CAA9501587.1"/>
    </source>
</evidence>
<evidence type="ECO:0000256" key="1">
    <source>
        <dbReference type="ARBA" id="ARBA00023015"/>
    </source>
</evidence>
<keyword evidence="3" id="KW-0804">Transcription</keyword>
<dbReference type="GO" id="GO:0003677">
    <property type="term" value="F:DNA binding"/>
    <property type="evidence" value="ECO:0007669"/>
    <property type="project" value="UniProtKB-KW"/>
</dbReference>
<dbReference type="PANTHER" id="PTHR30363:SF44">
    <property type="entry name" value="AGA OPERON TRANSCRIPTIONAL REPRESSOR-RELATED"/>
    <property type="match status" value="1"/>
</dbReference>
<accession>A0A6J4SL75</accession>
<keyword evidence="2" id="KW-0238">DNA-binding</keyword>
<dbReference type="InterPro" id="IPR036388">
    <property type="entry name" value="WH-like_DNA-bd_sf"/>
</dbReference>
<dbReference type="InterPro" id="IPR014036">
    <property type="entry name" value="DeoR-like_C"/>
</dbReference>
<protein>
    <submittedName>
        <fullName evidence="5">Transcriptional repressor of the fructose operon, DeoR family</fullName>
    </submittedName>
</protein>
<sequence>MQDTARSEGVPAQLRRQRILELIRTHEFVRVAELGEAFGVSQVTARADLDALARRGLVRRIRGGAIARMVPEREHAFEETAHRHQAEKEAIGRAAAELVSDGETVILDVGTTTTEAARALRAREDLREITVLTSALNVALELEPAIPRFTVVVLGGTLRPLQHSLVDPLAALPLEHVNAHTMLLGCNGVDPSAGITNVNLPEAEVKRRMLATARRRVVLADGSKLGTVHLARLCSTEDVDAVITGPSADAGVVEELRQRDVDVVVAH</sequence>
<organism evidence="5">
    <name type="scientific">uncultured Solirubrobacteraceae bacterium</name>
    <dbReference type="NCBI Taxonomy" id="1162706"/>
    <lineage>
        <taxon>Bacteria</taxon>
        <taxon>Bacillati</taxon>
        <taxon>Actinomycetota</taxon>
        <taxon>Thermoleophilia</taxon>
        <taxon>Solirubrobacterales</taxon>
        <taxon>Solirubrobacteraceae</taxon>
        <taxon>environmental samples</taxon>
    </lineage>
</organism>
<name>A0A6J4SL75_9ACTN</name>
<dbReference type="SMART" id="SM00420">
    <property type="entry name" value="HTH_DEOR"/>
    <property type="match status" value="1"/>
</dbReference>
<dbReference type="Pfam" id="PF08220">
    <property type="entry name" value="HTH_DeoR"/>
    <property type="match status" value="1"/>
</dbReference>
<dbReference type="SUPFAM" id="SSF100950">
    <property type="entry name" value="NagB/RpiA/CoA transferase-like"/>
    <property type="match status" value="1"/>
</dbReference>
<dbReference type="SMART" id="SM01134">
    <property type="entry name" value="DeoRC"/>
    <property type="match status" value="1"/>
</dbReference>
<feature type="domain" description="HTH deoR-type" evidence="4">
    <location>
        <begin position="12"/>
        <end position="67"/>
    </location>
</feature>
<dbReference type="PROSITE" id="PS51000">
    <property type="entry name" value="HTH_DEOR_2"/>
    <property type="match status" value="1"/>
</dbReference>
<dbReference type="PANTHER" id="PTHR30363">
    <property type="entry name" value="HTH-TYPE TRANSCRIPTIONAL REGULATOR SRLR-RELATED"/>
    <property type="match status" value="1"/>
</dbReference>
<reference evidence="5" key="1">
    <citation type="submission" date="2020-02" db="EMBL/GenBank/DDBJ databases">
        <authorList>
            <person name="Meier V. D."/>
        </authorList>
    </citation>
    <scope>NUCLEOTIDE SEQUENCE</scope>
    <source>
        <strain evidence="5">AVDCRST_MAG13</strain>
    </source>
</reference>
<keyword evidence="1" id="KW-0805">Transcription regulation</keyword>
<evidence type="ECO:0000259" key="4">
    <source>
        <dbReference type="PROSITE" id="PS51000"/>
    </source>
</evidence>
<dbReference type="EMBL" id="CADCVO010000365">
    <property type="protein sequence ID" value="CAA9501587.1"/>
    <property type="molecule type" value="Genomic_DNA"/>
</dbReference>
<dbReference type="InterPro" id="IPR050313">
    <property type="entry name" value="Carb_Metab_HTH_regulators"/>
</dbReference>
<dbReference type="InterPro" id="IPR018356">
    <property type="entry name" value="Tscrpt_reg_HTH_DeoR_CS"/>
</dbReference>
<dbReference type="InterPro" id="IPR036390">
    <property type="entry name" value="WH_DNA-bd_sf"/>
</dbReference>
<proteinExistence type="predicted"/>
<dbReference type="Gene3D" id="1.10.10.10">
    <property type="entry name" value="Winged helix-like DNA-binding domain superfamily/Winged helix DNA-binding domain"/>
    <property type="match status" value="1"/>
</dbReference>
<evidence type="ECO:0000256" key="3">
    <source>
        <dbReference type="ARBA" id="ARBA00023163"/>
    </source>
</evidence>
<dbReference type="InterPro" id="IPR001034">
    <property type="entry name" value="DeoR_HTH"/>
</dbReference>
<evidence type="ECO:0000256" key="2">
    <source>
        <dbReference type="ARBA" id="ARBA00023125"/>
    </source>
</evidence>
<dbReference type="PROSITE" id="PS00894">
    <property type="entry name" value="HTH_DEOR_1"/>
    <property type="match status" value="1"/>
</dbReference>
<gene>
    <name evidence="5" type="ORF">AVDCRST_MAG13-2295</name>
</gene>
<dbReference type="Pfam" id="PF00455">
    <property type="entry name" value="DeoRC"/>
    <property type="match status" value="1"/>
</dbReference>
<dbReference type="AlphaFoldDB" id="A0A6J4SL75"/>
<dbReference type="SUPFAM" id="SSF46785">
    <property type="entry name" value="Winged helix' DNA-binding domain"/>
    <property type="match status" value="1"/>
</dbReference>